<dbReference type="GeneID" id="8619759"/>
<dbReference type="GO" id="GO:1901355">
    <property type="term" value="P:response to rapamycin"/>
    <property type="evidence" value="ECO:0000315"/>
    <property type="project" value="dictyBase"/>
</dbReference>
<sequence length="159" mass="18293">MKYHIQSINQKSPPHVPKLGVQTLNVDEYIEICANNQFKCGNYNIPLALHGVDENLPFRYHRLTHSPDRINNRRSYTKYNVKILSIFSNVSNHRVYDLLPFSQISSTNSNPNVCSNNENDNETYDSETDNETNHSETDNIVEDTIILFQFEVLFIAATG</sequence>
<reference evidence="2 3" key="1">
    <citation type="journal article" date="2005" name="Nature">
        <title>The genome of the social amoeba Dictyostelium discoideum.</title>
        <authorList>
            <consortium name="The Dictyostelium discoideum Sequencing Consortium"/>
            <person name="Eichinger L."/>
            <person name="Pachebat J.A."/>
            <person name="Glockner G."/>
            <person name="Rajandream M.A."/>
            <person name="Sucgang R."/>
            <person name="Berriman M."/>
            <person name="Song J."/>
            <person name="Olsen R."/>
            <person name="Szafranski K."/>
            <person name="Xu Q."/>
            <person name="Tunggal B."/>
            <person name="Kummerfeld S."/>
            <person name="Madera M."/>
            <person name="Konfortov B.A."/>
            <person name="Rivero F."/>
            <person name="Bankier A.T."/>
            <person name="Lehmann R."/>
            <person name="Hamlin N."/>
            <person name="Davies R."/>
            <person name="Gaudet P."/>
            <person name="Fey P."/>
            <person name="Pilcher K."/>
            <person name="Chen G."/>
            <person name="Saunders D."/>
            <person name="Sodergren E."/>
            <person name="Davis P."/>
            <person name="Kerhornou A."/>
            <person name="Nie X."/>
            <person name="Hall N."/>
            <person name="Anjard C."/>
            <person name="Hemphill L."/>
            <person name="Bason N."/>
            <person name="Farbrother P."/>
            <person name="Desany B."/>
            <person name="Just E."/>
            <person name="Morio T."/>
            <person name="Rost R."/>
            <person name="Churcher C."/>
            <person name="Cooper J."/>
            <person name="Haydock S."/>
            <person name="van Driessche N."/>
            <person name="Cronin A."/>
            <person name="Goodhead I."/>
            <person name="Muzny D."/>
            <person name="Mourier T."/>
            <person name="Pain A."/>
            <person name="Lu M."/>
            <person name="Harper D."/>
            <person name="Lindsay R."/>
            <person name="Hauser H."/>
            <person name="James K."/>
            <person name="Quiles M."/>
            <person name="Madan Babu M."/>
            <person name="Saito T."/>
            <person name="Buchrieser C."/>
            <person name="Wardroper A."/>
            <person name="Felder M."/>
            <person name="Thangavelu M."/>
            <person name="Johnson D."/>
            <person name="Knights A."/>
            <person name="Loulseged H."/>
            <person name="Mungall K."/>
            <person name="Oliver K."/>
            <person name="Price C."/>
            <person name="Quail M.A."/>
            <person name="Urushihara H."/>
            <person name="Hernandez J."/>
            <person name="Rabbinowitsch E."/>
            <person name="Steffen D."/>
            <person name="Sanders M."/>
            <person name="Ma J."/>
            <person name="Kohara Y."/>
            <person name="Sharp S."/>
            <person name="Simmonds M."/>
            <person name="Spiegler S."/>
            <person name="Tivey A."/>
            <person name="Sugano S."/>
            <person name="White B."/>
            <person name="Walker D."/>
            <person name="Woodward J."/>
            <person name="Winckler T."/>
            <person name="Tanaka Y."/>
            <person name="Shaulsky G."/>
            <person name="Schleicher M."/>
            <person name="Weinstock G."/>
            <person name="Rosenthal A."/>
            <person name="Cox E.C."/>
            <person name="Chisholm R.L."/>
            <person name="Gibbs R."/>
            <person name="Loomis W.F."/>
            <person name="Platzer M."/>
            <person name="Kay R.R."/>
            <person name="Williams J."/>
            <person name="Dear P.H."/>
            <person name="Noegel A.A."/>
            <person name="Barrell B."/>
            <person name="Kuspa A."/>
        </authorList>
    </citation>
    <scope>NUCLEOTIDE SEQUENCE [LARGE SCALE GENOMIC DNA]</scope>
    <source>
        <strain evidence="2 3">AX4</strain>
    </source>
</reference>
<organism evidence="2 3">
    <name type="scientific">Dictyostelium discoideum</name>
    <name type="common">Social amoeba</name>
    <dbReference type="NCBI Taxonomy" id="44689"/>
    <lineage>
        <taxon>Eukaryota</taxon>
        <taxon>Amoebozoa</taxon>
        <taxon>Evosea</taxon>
        <taxon>Eumycetozoa</taxon>
        <taxon>Dictyostelia</taxon>
        <taxon>Dictyosteliales</taxon>
        <taxon>Dictyosteliaceae</taxon>
        <taxon>Dictyostelium</taxon>
    </lineage>
</organism>
<dbReference type="HOGENOM" id="CLU_1663946_0_0_1"/>
<dbReference type="PaxDb" id="44689-DDB0203129"/>
<feature type="region of interest" description="Disordered" evidence="1">
    <location>
        <begin position="109"/>
        <end position="136"/>
    </location>
</feature>
<dbReference type="dictyBase" id="DDB_G0275225"/>
<feature type="compositionally biased region" description="Low complexity" evidence="1">
    <location>
        <begin position="109"/>
        <end position="118"/>
    </location>
</feature>
<feature type="compositionally biased region" description="Acidic residues" evidence="1">
    <location>
        <begin position="119"/>
        <end position="130"/>
    </location>
</feature>
<keyword evidence="3" id="KW-1185">Reference proteome</keyword>
<gene>
    <name evidence="2" type="ORF">DDB_G0275225</name>
</gene>
<protein>
    <submittedName>
        <fullName evidence="2">Uncharacterized protein</fullName>
    </submittedName>
</protein>
<evidence type="ECO:0000313" key="2">
    <source>
        <dbReference type="EMBL" id="EAL69893.1"/>
    </source>
</evidence>
<dbReference type="EMBL" id="AAFI02000013">
    <property type="protein sequence ID" value="EAL69893.1"/>
    <property type="molecule type" value="Genomic_DNA"/>
</dbReference>
<dbReference type="Proteomes" id="UP000002195">
    <property type="component" value="Unassembled WGS sequence"/>
</dbReference>
<dbReference type="AlphaFoldDB" id="Q554J2"/>
<accession>Q554J2</accession>
<dbReference type="RefSeq" id="XP_643719.1">
    <property type="nucleotide sequence ID" value="XM_638627.1"/>
</dbReference>
<dbReference type="KEGG" id="ddi:DDB_G0275225"/>
<evidence type="ECO:0000313" key="3">
    <source>
        <dbReference type="Proteomes" id="UP000002195"/>
    </source>
</evidence>
<comment type="caution">
    <text evidence="2">The sequence shown here is derived from an EMBL/GenBank/DDBJ whole genome shotgun (WGS) entry which is preliminary data.</text>
</comment>
<evidence type="ECO:0000256" key="1">
    <source>
        <dbReference type="SAM" id="MobiDB-lite"/>
    </source>
</evidence>
<name>Q554J2_DICDI</name>
<dbReference type="InParanoid" id="Q554J2"/>
<proteinExistence type="predicted"/>
<dbReference type="VEuPathDB" id="AmoebaDB:DDB_G0275225"/>